<evidence type="ECO:0000256" key="1">
    <source>
        <dbReference type="SAM" id="MobiDB-lite"/>
    </source>
</evidence>
<reference evidence="2" key="1">
    <citation type="submission" date="2013-11" db="EMBL/GenBank/DDBJ databases">
        <title>Genome sequence of the fusiform rust pathogen reveals effectors for host alternation and coevolution with pine.</title>
        <authorList>
            <consortium name="DOE Joint Genome Institute"/>
            <person name="Smith K."/>
            <person name="Pendleton A."/>
            <person name="Kubisiak T."/>
            <person name="Anderson C."/>
            <person name="Salamov A."/>
            <person name="Aerts A."/>
            <person name="Riley R."/>
            <person name="Clum A."/>
            <person name="Lindquist E."/>
            <person name="Ence D."/>
            <person name="Campbell M."/>
            <person name="Kronenberg Z."/>
            <person name="Feau N."/>
            <person name="Dhillon B."/>
            <person name="Hamelin R."/>
            <person name="Burleigh J."/>
            <person name="Smith J."/>
            <person name="Yandell M."/>
            <person name="Nelson C."/>
            <person name="Grigoriev I."/>
            <person name="Davis J."/>
        </authorList>
    </citation>
    <scope>NUCLEOTIDE SEQUENCE</scope>
    <source>
        <strain evidence="2">G11</strain>
    </source>
</reference>
<evidence type="ECO:0000313" key="3">
    <source>
        <dbReference type="Proteomes" id="UP000886653"/>
    </source>
</evidence>
<gene>
    <name evidence="2" type="ORF">CROQUDRAFT_664402</name>
</gene>
<feature type="compositionally biased region" description="Polar residues" evidence="1">
    <location>
        <begin position="60"/>
        <end position="82"/>
    </location>
</feature>
<dbReference type="AlphaFoldDB" id="A0A9P6N710"/>
<keyword evidence="3" id="KW-1185">Reference proteome</keyword>
<protein>
    <submittedName>
        <fullName evidence="2">Uncharacterized protein</fullName>
    </submittedName>
</protein>
<dbReference type="EMBL" id="MU167407">
    <property type="protein sequence ID" value="KAG0140996.1"/>
    <property type="molecule type" value="Genomic_DNA"/>
</dbReference>
<dbReference type="Proteomes" id="UP000886653">
    <property type="component" value="Unassembled WGS sequence"/>
</dbReference>
<sequence>MSSIPNSNAISPKIQAVISAALAAQDQVYKGTIAQLERCFENMPHFCSQAGSEAAPSHLNIKSHTPASPATPKGSGSSSKPLTPSHKAPSTGPIKK</sequence>
<organism evidence="2 3">
    <name type="scientific">Cronartium quercuum f. sp. fusiforme G11</name>
    <dbReference type="NCBI Taxonomy" id="708437"/>
    <lineage>
        <taxon>Eukaryota</taxon>
        <taxon>Fungi</taxon>
        <taxon>Dikarya</taxon>
        <taxon>Basidiomycota</taxon>
        <taxon>Pucciniomycotina</taxon>
        <taxon>Pucciniomycetes</taxon>
        <taxon>Pucciniales</taxon>
        <taxon>Coleosporiaceae</taxon>
        <taxon>Cronartium</taxon>
    </lineage>
</organism>
<comment type="caution">
    <text evidence="2">The sequence shown here is derived from an EMBL/GenBank/DDBJ whole genome shotgun (WGS) entry which is preliminary data.</text>
</comment>
<feature type="region of interest" description="Disordered" evidence="1">
    <location>
        <begin position="50"/>
        <end position="96"/>
    </location>
</feature>
<evidence type="ECO:0000313" key="2">
    <source>
        <dbReference type="EMBL" id="KAG0140996.1"/>
    </source>
</evidence>
<name>A0A9P6N710_9BASI</name>
<accession>A0A9P6N710</accession>
<proteinExistence type="predicted"/>